<dbReference type="EC" id="3.-.-.-" evidence="2"/>
<evidence type="ECO:0000313" key="3">
    <source>
        <dbReference type="Proteomes" id="UP001597368"/>
    </source>
</evidence>
<sequence length="440" mass="47286">MDEVALDEIARGALADHGGPGCSVAIVTRRGTRFGAYGLARTEPATVFRPDTLLPIASMGKPFTATAVMTLVEAGRVHLDAPVRTYLRDFRVVDETAGETVTVRNLLTHAVGWAGDVPWVEDRGDAALALQMANIATARQILPPGWLFSYSNTAMTVAARLVEVLYGEPFETVVERLILRPLGLDATGYFPERVISAPAASGHRDGKPVQEAWLGPRSAGGAGAQYSNAVDLARWMGWWLGYGPVGPIGEETRTRMITELIPVGLGPASTGLGWHVDHRGGGDVVYHEGALPGIGAINLFVPQAEVGLVVLVNTENAGRIYRRIVDRLLDDLAGVRKPAKRLHADLAPDTLAELSGSYAIEQPATVYERIVVESEVGRLVIRSEPGGFHPPALPIAREHDDLFAVDAGPWRDMPVEFVRSPGGEVFGVRIAGRVFPRLVD</sequence>
<feature type="domain" description="Beta-lactamase-related" evidence="1">
    <location>
        <begin position="6"/>
        <end position="323"/>
    </location>
</feature>
<evidence type="ECO:0000259" key="1">
    <source>
        <dbReference type="Pfam" id="PF00144"/>
    </source>
</evidence>
<dbReference type="SUPFAM" id="SSF56601">
    <property type="entry name" value="beta-lactamase/transpeptidase-like"/>
    <property type="match status" value="1"/>
</dbReference>
<protein>
    <submittedName>
        <fullName evidence="2">Serine hydrolase domain-containing protein</fullName>
        <ecNumber evidence="2">3.-.-.-</ecNumber>
    </submittedName>
</protein>
<comment type="caution">
    <text evidence="2">The sequence shown here is derived from an EMBL/GenBank/DDBJ whole genome shotgun (WGS) entry which is preliminary data.</text>
</comment>
<proteinExistence type="predicted"/>
<dbReference type="RefSeq" id="WP_379577537.1">
    <property type="nucleotide sequence ID" value="NZ_JBHUFV010000052.1"/>
</dbReference>
<dbReference type="InterPro" id="IPR001466">
    <property type="entry name" value="Beta-lactam-related"/>
</dbReference>
<name>A0ABW4T4I0_9ACTN</name>
<keyword evidence="2" id="KW-0378">Hydrolase</keyword>
<dbReference type="Gene3D" id="3.40.710.10">
    <property type="entry name" value="DD-peptidase/beta-lactamase superfamily"/>
    <property type="match status" value="1"/>
</dbReference>
<dbReference type="InterPro" id="IPR012338">
    <property type="entry name" value="Beta-lactam/transpept-like"/>
</dbReference>
<dbReference type="InterPro" id="IPR050491">
    <property type="entry name" value="AmpC-like"/>
</dbReference>
<dbReference type="GO" id="GO:0016787">
    <property type="term" value="F:hydrolase activity"/>
    <property type="evidence" value="ECO:0007669"/>
    <property type="project" value="UniProtKB-KW"/>
</dbReference>
<accession>A0ABW4T4I0</accession>
<keyword evidence="3" id="KW-1185">Reference proteome</keyword>
<evidence type="ECO:0000313" key="2">
    <source>
        <dbReference type="EMBL" id="MFD1936872.1"/>
    </source>
</evidence>
<dbReference type="PANTHER" id="PTHR46825:SF9">
    <property type="entry name" value="BETA-LACTAMASE-RELATED DOMAIN-CONTAINING PROTEIN"/>
    <property type="match status" value="1"/>
</dbReference>
<dbReference type="PANTHER" id="PTHR46825">
    <property type="entry name" value="D-ALANYL-D-ALANINE-CARBOXYPEPTIDASE/ENDOPEPTIDASE AMPH"/>
    <property type="match status" value="1"/>
</dbReference>
<reference evidence="3" key="1">
    <citation type="journal article" date="2019" name="Int. J. Syst. Evol. Microbiol.">
        <title>The Global Catalogue of Microorganisms (GCM) 10K type strain sequencing project: providing services to taxonomists for standard genome sequencing and annotation.</title>
        <authorList>
            <consortium name="The Broad Institute Genomics Platform"/>
            <consortium name="The Broad Institute Genome Sequencing Center for Infectious Disease"/>
            <person name="Wu L."/>
            <person name="Ma J."/>
        </authorList>
    </citation>
    <scope>NUCLEOTIDE SEQUENCE [LARGE SCALE GENOMIC DNA]</scope>
    <source>
        <strain evidence="3">ICMP 6774ER</strain>
    </source>
</reference>
<organism evidence="2 3">
    <name type="scientific">Nonomuraea mangrovi</name>
    <dbReference type="NCBI Taxonomy" id="2316207"/>
    <lineage>
        <taxon>Bacteria</taxon>
        <taxon>Bacillati</taxon>
        <taxon>Actinomycetota</taxon>
        <taxon>Actinomycetes</taxon>
        <taxon>Streptosporangiales</taxon>
        <taxon>Streptosporangiaceae</taxon>
        <taxon>Nonomuraea</taxon>
    </lineage>
</organism>
<dbReference type="Pfam" id="PF00144">
    <property type="entry name" value="Beta-lactamase"/>
    <property type="match status" value="1"/>
</dbReference>
<gene>
    <name evidence="2" type="ORF">ACFSKW_35920</name>
</gene>
<dbReference type="Proteomes" id="UP001597368">
    <property type="component" value="Unassembled WGS sequence"/>
</dbReference>
<dbReference type="EMBL" id="JBHUFV010000052">
    <property type="protein sequence ID" value="MFD1936872.1"/>
    <property type="molecule type" value="Genomic_DNA"/>
</dbReference>